<dbReference type="InterPro" id="IPR012349">
    <property type="entry name" value="Split_barrel_FMN-bd"/>
</dbReference>
<dbReference type="Gene3D" id="2.30.110.10">
    <property type="entry name" value="Electron Transport, Fmn-binding Protein, Chain A"/>
    <property type="match status" value="1"/>
</dbReference>
<gene>
    <name evidence="1" type="ORF">RAK27_09295</name>
</gene>
<evidence type="ECO:0008006" key="3">
    <source>
        <dbReference type="Google" id="ProtNLM"/>
    </source>
</evidence>
<dbReference type="RefSeq" id="WP_015077274.1">
    <property type="nucleotide sequence ID" value="NZ_BJOJ01000039.1"/>
</dbReference>
<evidence type="ECO:0000313" key="1">
    <source>
        <dbReference type="EMBL" id="MDZ5758847.1"/>
    </source>
</evidence>
<accession>A0AAW9K597</accession>
<dbReference type="AlphaFoldDB" id="A0AAW9K597"/>
<reference evidence="1" key="1">
    <citation type="submission" date="2023-08" db="EMBL/GenBank/DDBJ databases">
        <title>Genomic characterization of piscicolin 126 produced by Carnobacterium maltaromaticum CM22 strain isolated from salmon (Salmo salar).</title>
        <authorList>
            <person name="Gonzalez-Gragera E."/>
            <person name="Garcia-Lopez J.D."/>
            <person name="Teso-Perez C."/>
            <person name="Gimenez-Hernandez I."/>
            <person name="Peralta-Sanchez J.M."/>
            <person name="Valdivia E."/>
            <person name="Montalban-Lopez M."/>
            <person name="Martin-Platero A.M."/>
            <person name="Banos A."/>
            <person name="Martinez-Bueno M."/>
        </authorList>
    </citation>
    <scope>NUCLEOTIDE SEQUENCE</scope>
    <source>
        <strain evidence="1">CM22</strain>
    </source>
</reference>
<dbReference type="GeneID" id="83605154"/>
<comment type="caution">
    <text evidence="1">The sequence shown here is derived from an EMBL/GenBank/DDBJ whole genome shotgun (WGS) entry which is preliminary data.</text>
</comment>
<dbReference type="Proteomes" id="UP001290462">
    <property type="component" value="Unassembled WGS sequence"/>
</dbReference>
<evidence type="ECO:0000313" key="2">
    <source>
        <dbReference type="Proteomes" id="UP001290462"/>
    </source>
</evidence>
<proteinExistence type="predicted"/>
<organism evidence="1 2">
    <name type="scientific">Carnobacterium maltaromaticum</name>
    <name type="common">Carnobacterium piscicola</name>
    <dbReference type="NCBI Taxonomy" id="2751"/>
    <lineage>
        <taxon>Bacteria</taxon>
        <taxon>Bacillati</taxon>
        <taxon>Bacillota</taxon>
        <taxon>Bacilli</taxon>
        <taxon>Lactobacillales</taxon>
        <taxon>Carnobacteriaceae</taxon>
        <taxon>Carnobacterium</taxon>
    </lineage>
</organism>
<protein>
    <recommendedName>
        <fullName evidence="3">Pyridoxamine 5'-phosphate oxidase putative domain-containing protein</fullName>
    </recommendedName>
</protein>
<name>A0AAW9K597_CARML</name>
<dbReference type="SUPFAM" id="SSF50475">
    <property type="entry name" value="FMN-binding split barrel"/>
    <property type="match status" value="1"/>
</dbReference>
<dbReference type="EMBL" id="JAVBVO010000003">
    <property type="protein sequence ID" value="MDZ5758847.1"/>
    <property type="molecule type" value="Genomic_DNA"/>
</dbReference>
<sequence>MQLSAKKIANLLYDNCSTFLINTIDSAGFPYTEIIDKPIYRDETMNFYLFTKANSLTLENLSTSSNSNFSFFSTNLYKKVVLKGHLKTIPDNLISLASGETICIPNEHQVLYFSGVEGILYSDYQTHLFYNLD</sequence>